<name>D4F4D5_EDWTA</name>
<comment type="caution">
    <text evidence="2">The sequence shown here is derived from an EMBL/GenBank/DDBJ whole genome shotgun (WGS) entry which is preliminary data.</text>
</comment>
<accession>D4F4D5</accession>
<keyword evidence="1" id="KW-1133">Transmembrane helix</keyword>
<dbReference type="HOGENOM" id="CLU_3117324_0_0_6"/>
<dbReference type="Proteomes" id="UP000003692">
    <property type="component" value="Unassembled WGS sequence"/>
</dbReference>
<dbReference type="AlphaFoldDB" id="D4F4D5"/>
<dbReference type="EMBL" id="ADGK01000092">
    <property type="protein sequence ID" value="EFE23383.1"/>
    <property type="molecule type" value="Genomic_DNA"/>
</dbReference>
<evidence type="ECO:0000313" key="3">
    <source>
        <dbReference type="Proteomes" id="UP000003692"/>
    </source>
</evidence>
<feature type="transmembrane region" description="Helical" evidence="1">
    <location>
        <begin position="32"/>
        <end position="49"/>
    </location>
</feature>
<protein>
    <submittedName>
        <fullName evidence="2">Uncharacterized protein</fullName>
    </submittedName>
</protein>
<evidence type="ECO:0000256" key="1">
    <source>
        <dbReference type="SAM" id="Phobius"/>
    </source>
</evidence>
<keyword evidence="1" id="KW-0812">Transmembrane</keyword>
<keyword evidence="1" id="KW-0472">Membrane</keyword>
<sequence>MINHRRAGFIQRRAEGDETNALTVQENRAIPMGWPYFFNLITYLFLAFFP</sequence>
<organism evidence="2 3">
    <name type="scientific">Edwardsiella tarda ATCC 23685</name>
    <dbReference type="NCBI Taxonomy" id="500638"/>
    <lineage>
        <taxon>Bacteria</taxon>
        <taxon>Pseudomonadati</taxon>
        <taxon>Pseudomonadota</taxon>
        <taxon>Gammaproteobacteria</taxon>
        <taxon>Enterobacterales</taxon>
        <taxon>Hafniaceae</taxon>
        <taxon>Edwardsiella</taxon>
    </lineage>
</organism>
<gene>
    <name evidence="2" type="ORF">EDWATA_01606</name>
</gene>
<proteinExistence type="predicted"/>
<evidence type="ECO:0000313" key="2">
    <source>
        <dbReference type="EMBL" id="EFE23383.1"/>
    </source>
</evidence>
<reference evidence="2 3" key="1">
    <citation type="submission" date="2010-02" db="EMBL/GenBank/DDBJ databases">
        <authorList>
            <person name="Weinstock G."/>
            <person name="Sodergren E."/>
            <person name="Clifton S."/>
            <person name="Fulton L."/>
            <person name="Fulton B."/>
            <person name="Courtney L."/>
            <person name="Fronick C."/>
            <person name="Harrison M."/>
            <person name="Strong C."/>
            <person name="Farmer C."/>
            <person name="Delahaunty K."/>
            <person name="Markovic C."/>
            <person name="Hall O."/>
            <person name="Minx P."/>
            <person name="Tomlinson C."/>
            <person name="Mitreva M."/>
            <person name="Nelson J."/>
            <person name="Hou S."/>
            <person name="Wollam A."/>
            <person name="Pepin K.H."/>
            <person name="Johnson M."/>
            <person name="Bhonagiri V."/>
            <person name="Zhang X."/>
            <person name="Suruliraj S."/>
            <person name="Warren W."/>
            <person name="Chinwalla A."/>
            <person name="Mardis E.R."/>
            <person name="Wilson R.K."/>
        </authorList>
    </citation>
    <scope>NUCLEOTIDE SEQUENCE [LARGE SCALE GENOMIC DNA]</scope>
    <source>
        <strain evidence="2 3">ATCC 23685</strain>
    </source>
</reference>